<proteinExistence type="predicted"/>
<sequence length="177" mass="18561">MILKKLLVALSLLTSTTVLAGTIDSAALSGTANQFVEVTFQEPLAVKHALNIAAAKFTAGKMSDETVLATGEVNVTAGTLKAGQSLAAAPKHVPANAQSGPKWTTGQAIDTSVLSNTFNFTMTAGEPTENISVKDAGGKKWLVEQNDTLHYRIILSRDAVIKPGKYTISIDAAVYSE</sequence>
<evidence type="ECO:0000313" key="4">
    <source>
        <dbReference type="Proteomes" id="UP000190667"/>
    </source>
</evidence>
<feature type="signal peptide" evidence="2">
    <location>
        <begin position="1"/>
        <end position="20"/>
    </location>
</feature>
<dbReference type="AlphaFoldDB" id="A0A1S8YK31"/>
<gene>
    <name evidence="3" type="ORF">BTJ39_14295</name>
</gene>
<feature type="chain" id="PRO_5012571702" description="Saf-pilin pilus formation protein domain-containing protein" evidence="2">
    <location>
        <begin position="21"/>
        <end position="177"/>
    </location>
</feature>
<protein>
    <recommendedName>
        <fullName evidence="5">Saf-pilin pilus formation protein domain-containing protein</fullName>
    </recommendedName>
</protein>
<dbReference type="RefSeq" id="WP_078003377.1">
    <property type="nucleotide sequence ID" value="NZ_MRUL01000009.1"/>
</dbReference>
<accession>A0A1S8YK31</accession>
<evidence type="ECO:0000256" key="2">
    <source>
        <dbReference type="SAM" id="SignalP"/>
    </source>
</evidence>
<dbReference type="Proteomes" id="UP000190667">
    <property type="component" value="Unassembled WGS sequence"/>
</dbReference>
<evidence type="ECO:0000256" key="1">
    <source>
        <dbReference type="ARBA" id="ARBA00022729"/>
    </source>
</evidence>
<dbReference type="EMBL" id="MRUL01000009">
    <property type="protein sequence ID" value="OON39444.1"/>
    <property type="molecule type" value="Genomic_DNA"/>
</dbReference>
<evidence type="ECO:0008006" key="5">
    <source>
        <dbReference type="Google" id="ProtNLM"/>
    </source>
</evidence>
<comment type="caution">
    <text evidence="3">The sequence shown here is derived from an EMBL/GenBank/DDBJ whole genome shotgun (WGS) entry which is preliminary data.</text>
</comment>
<organism evidence="3 4">
    <name type="scientific">Izhakiella australiensis</name>
    <dbReference type="NCBI Taxonomy" id="1926881"/>
    <lineage>
        <taxon>Bacteria</taxon>
        <taxon>Pseudomonadati</taxon>
        <taxon>Pseudomonadota</taxon>
        <taxon>Gammaproteobacteria</taxon>
        <taxon>Enterobacterales</taxon>
        <taxon>Erwiniaceae</taxon>
        <taxon>Izhakiella</taxon>
    </lineage>
</organism>
<dbReference type="InterPro" id="IPR037028">
    <property type="entry name" value="Dr_adhesin_sf"/>
</dbReference>
<keyword evidence="1 2" id="KW-0732">Signal</keyword>
<name>A0A1S8YK31_9GAMM</name>
<evidence type="ECO:0000313" key="3">
    <source>
        <dbReference type="EMBL" id="OON39444.1"/>
    </source>
</evidence>
<reference evidence="3 4" key="1">
    <citation type="submission" date="2016-12" db="EMBL/GenBank/DDBJ databases">
        <title>Izhakiella australiana sp. nov. of genus Izhakiella isolated from Australian desert.</title>
        <authorList>
            <person name="Ji M."/>
        </authorList>
    </citation>
    <scope>NUCLEOTIDE SEQUENCE [LARGE SCALE GENOMIC DNA]</scope>
    <source>
        <strain evidence="3 4">D4N98</strain>
    </source>
</reference>
<keyword evidence="4" id="KW-1185">Reference proteome</keyword>
<dbReference type="Gene3D" id="2.60.40.1570">
    <property type="entry name" value="Dr adhesin"/>
    <property type="match status" value="1"/>
</dbReference>